<reference evidence="3 4" key="1">
    <citation type="submission" date="2020-03" db="EMBL/GenBank/DDBJ databases">
        <title>Dissostichus mawsoni Genome sequencing and assembly.</title>
        <authorList>
            <person name="Park H."/>
        </authorList>
    </citation>
    <scope>NUCLEOTIDE SEQUENCE [LARGE SCALE GENOMIC DNA]</scope>
    <source>
        <strain evidence="3">DM0001</strain>
        <tissue evidence="3">Muscle</tissue>
    </source>
</reference>
<dbReference type="AlphaFoldDB" id="A0A7J5YZ80"/>
<feature type="signal peptide" evidence="2">
    <location>
        <begin position="1"/>
        <end position="22"/>
    </location>
</feature>
<evidence type="ECO:0000256" key="1">
    <source>
        <dbReference type="SAM" id="Coils"/>
    </source>
</evidence>
<dbReference type="InterPro" id="IPR039889">
    <property type="entry name" value="CCD33"/>
</dbReference>
<dbReference type="GO" id="GO:0005777">
    <property type="term" value="C:peroxisome"/>
    <property type="evidence" value="ECO:0007669"/>
    <property type="project" value="TreeGrafter"/>
</dbReference>
<dbReference type="EMBL" id="JAAKFY010000007">
    <property type="protein sequence ID" value="KAF3854855.1"/>
    <property type="molecule type" value="Genomic_DNA"/>
</dbReference>
<keyword evidence="4" id="KW-1185">Reference proteome</keyword>
<sequence>MPVGPQWRHHLLYTHDCHLVLALSIRCSISLLCPTGVPTTPSEIGMIVAPSSYMQLDPALSFVVYILEDTFKDMGLKRHLVVVEVENYRSAMGKMAEDIIALRTQMVRLEAENSQLRSALSLQQDLGKDLIIMLLLCSSLANETSKAASQRDRIQMLQNDLIKENDSEKELLKLQRVHQQQQEDLQRCHSPLAKMANLEATVKHQEKVIEKMEKALDSKLIEKTSKQTGDRRPLVNRQRVGGTDNRKEEIESALAAENSRLRGELDRIHQQPAPVIKQQSAQRKEALPVEERISLLSKMERAEARVQTLEAQLEENSNLWGREKQEMLTKLSEHRHGFVRTDSFKAPLTNGMRFSISSMSPWLSARAAATSALSSSWRLGCLASSYNVHSSVIEV</sequence>
<gene>
    <name evidence="3" type="ORF">F7725_022910</name>
</gene>
<dbReference type="PANTHER" id="PTHR21623:SF2">
    <property type="entry name" value="COILED-COIL DOMAIN-CONTAINING PROTEIN 33"/>
    <property type="match status" value="1"/>
</dbReference>
<protein>
    <recommendedName>
        <fullName evidence="5">Coiled-coil domain-containing protein 33</fullName>
    </recommendedName>
</protein>
<keyword evidence="2" id="KW-0732">Signal</keyword>
<evidence type="ECO:0000313" key="3">
    <source>
        <dbReference type="EMBL" id="KAF3854855.1"/>
    </source>
</evidence>
<organism evidence="3 4">
    <name type="scientific">Dissostichus mawsoni</name>
    <name type="common">Antarctic cod</name>
    <dbReference type="NCBI Taxonomy" id="36200"/>
    <lineage>
        <taxon>Eukaryota</taxon>
        <taxon>Metazoa</taxon>
        <taxon>Chordata</taxon>
        <taxon>Craniata</taxon>
        <taxon>Vertebrata</taxon>
        <taxon>Euteleostomi</taxon>
        <taxon>Actinopterygii</taxon>
        <taxon>Neopterygii</taxon>
        <taxon>Teleostei</taxon>
        <taxon>Neoteleostei</taxon>
        <taxon>Acanthomorphata</taxon>
        <taxon>Eupercaria</taxon>
        <taxon>Perciformes</taxon>
        <taxon>Notothenioidei</taxon>
        <taxon>Nototheniidae</taxon>
        <taxon>Dissostichus</taxon>
    </lineage>
</organism>
<evidence type="ECO:0000313" key="4">
    <source>
        <dbReference type="Proteomes" id="UP000518266"/>
    </source>
</evidence>
<accession>A0A7J5YZ80</accession>
<feature type="coiled-coil region" evidence="1">
    <location>
        <begin position="99"/>
        <end position="215"/>
    </location>
</feature>
<evidence type="ECO:0000256" key="2">
    <source>
        <dbReference type="SAM" id="SignalP"/>
    </source>
</evidence>
<dbReference type="Proteomes" id="UP000518266">
    <property type="component" value="Unassembled WGS sequence"/>
</dbReference>
<evidence type="ECO:0008006" key="5">
    <source>
        <dbReference type="Google" id="ProtNLM"/>
    </source>
</evidence>
<proteinExistence type="predicted"/>
<feature type="coiled-coil region" evidence="1">
    <location>
        <begin position="292"/>
        <end position="319"/>
    </location>
</feature>
<dbReference type="PANTHER" id="PTHR21623">
    <property type="entry name" value="SPERIOLIN-BINDING FACTOR"/>
    <property type="match status" value="1"/>
</dbReference>
<comment type="caution">
    <text evidence="3">The sequence shown here is derived from an EMBL/GenBank/DDBJ whole genome shotgun (WGS) entry which is preliminary data.</text>
</comment>
<dbReference type="OrthoDB" id="552574at2759"/>
<feature type="chain" id="PRO_5029722236" description="Coiled-coil domain-containing protein 33" evidence="2">
    <location>
        <begin position="23"/>
        <end position="395"/>
    </location>
</feature>
<name>A0A7J5YZ80_DISMA</name>
<keyword evidence="1" id="KW-0175">Coiled coil</keyword>